<dbReference type="Proteomes" id="UP000662747">
    <property type="component" value="Chromosome"/>
</dbReference>
<feature type="chain" id="PRO_5046208810" evidence="1">
    <location>
        <begin position="24"/>
        <end position="233"/>
    </location>
</feature>
<keyword evidence="4" id="KW-1185">Reference proteome</keyword>
<dbReference type="EMBL" id="CP071090">
    <property type="protein sequence ID" value="QSQ27149.1"/>
    <property type="molecule type" value="Genomic_DNA"/>
</dbReference>
<evidence type="ECO:0000313" key="4">
    <source>
        <dbReference type="Proteomes" id="UP000662747"/>
    </source>
</evidence>
<dbReference type="RefSeq" id="WP_206728676.1">
    <property type="nucleotide sequence ID" value="NZ_CP071090.1"/>
</dbReference>
<protein>
    <submittedName>
        <fullName evidence="3">DUF1775 domain-containing protein</fullName>
    </submittedName>
</protein>
<name>A0ABX7P9M7_9BACT</name>
<organism evidence="3 4">
    <name type="scientific">Pyxidicoccus parkwayensis</name>
    <dbReference type="NCBI Taxonomy" id="2813578"/>
    <lineage>
        <taxon>Bacteria</taxon>
        <taxon>Pseudomonadati</taxon>
        <taxon>Myxococcota</taxon>
        <taxon>Myxococcia</taxon>
        <taxon>Myxococcales</taxon>
        <taxon>Cystobacterineae</taxon>
        <taxon>Myxococcaceae</taxon>
        <taxon>Pyxidicoccus</taxon>
    </lineage>
</organism>
<dbReference type="InterPro" id="IPR038507">
    <property type="entry name" value="YcnI-like_sf"/>
</dbReference>
<dbReference type="Gene3D" id="2.60.40.2230">
    <property type="entry name" value="Uncharacterised protein YcnI-like PF07987, DUF1775"/>
    <property type="match status" value="1"/>
</dbReference>
<sequence length="233" mass="24605">MHKTMTALWVGMGALLAPALASAHIAVASGPGFANTTQVVSFGVGHGCEGSDTYKVRIEIPAGVTSVRPEWSEFGKVSVEKDAAGTVTAVVWQKSDQALLDADISYYTLKVRLKVPNQPFSTLYFPTHQTCKASDGTLSQAEWVGIPNGSGGSTAPEPAPALQIVPARSPGWNKFTIPSAIADLSVFFGDAQIVWKGKAAYSPSATTMELAKATSGVTELTSLQANDEVWVRY</sequence>
<reference evidence="3 4" key="1">
    <citation type="submission" date="2021-02" db="EMBL/GenBank/DDBJ databases">
        <title>De Novo genome assembly of isolated myxobacteria.</title>
        <authorList>
            <person name="Stevens D.C."/>
        </authorList>
    </citation>
    <scope>NUCLEOTIDE SEQUENCE [LARGE SCALE GENOMIC DNA]</scope>
    <source>
        <strain evidence="4">SCPEA02</strain>
    </source>
</reference>
<accession>A0ABX7P9M7</accession>
<gene>
    <name evidence="3" type="ORF">JY651_20530</name>
</gene>
<feature type="domain" description="YncI copper-binding" evidence="2">
    <location>
        <begin position="24"/>
        <end position="164"/>
    </location>
</feature>
<evidence type="ECO:0000256" key="1">
    <source>
        <dbReference type="SAM" id="SignalP"/>
    </source>
</evidence>
<dbReference type="Pfam" id="PF07987">
    <property type="entry name" value="DUF1775"/>
    <property type="match status" value="1"/>
</dbReference>
<evidence type="ECO:0000259" key="2">
    <source>
        <dbReference type="Pfam" id="PF07987"/>
    </source>
</evidence>
<feature type="signal peptide" evidence="1">
    <location>
        <begin position="1"/>
        <end position="23"/>
    </location>
</feature>
<keyword evidence="1" id="KW-0732">Signal</keyword>
<dbReference type="InterPro" id="IPR012533">
    <property type="entry name" value="YcnI-copper_dom"/>
</dbReference>
<proteinExistence type="predicted"/>
<evidence type="ECO:0000313" key="3">
    <source>
        <dbReference type="EMBL" id="QSQ27149.1"/>
    </source>
</evidence>